<proteinExistence type="predicted"/>
<dbReference type="GeneID" id="70251202"/>
<feature type="region of interest" description="Disordered" evidence="2">
    <location>
        <begin position="149"/>
        <end position="227"/>
    </location>
</feature>
<dbReference type="AlphaFoldDB" id="A0AAD4KPU5"/>
<evidence type="ECO:0000256" key="1">
    <source>
        <dbReference type="SAM" id="Coils"/>
    </source>
</evidence>
<organism evidence="3 4">
    <name type="scientific">Talaromyces proteolyticus</name>
    <dbReference type="NCBI Taxonomy" id="1131652"/>
    <lineage>
        <taxon>Eukaryota</taxon>
        <taxon>Fungi</taxon>
        <taxon>Dikarya</taxon>
        <taxon>Ascomycota</taxon>
        <taxon>Pezizomycotina</taxon>
        <taxon>Eurotiomycetes</taxon>
        <taxon>Eurotiomycetidae</taxon>
        <taxon>Eurotiales</taxon>
        <taxon>Trichocomaceae</taxon>
        <taxon>Talaromyces</taxon>
        <taxon>Talaromyces sect. Bacilispori</taxon>
    </lineage>
</organism>
<feature type="compositionally biased region" description="Polar residues" evidence="2">
    <location>
        <begin position="182"/>
        <end position="197"/>
    </location>
</feature>
<feature type="compositionally biased region" description="Polar residues" evidence="2">
    <location>
        <begin position="149"/>
        <end position="158"/>
    </location>
</feature>
<keyword evidence="1" id="KW-0175">Coiled coil</keyword>
<evidence type="ECO:0000313" key="3">
    <source>
        <dbReference type="EMBL" id="KAH8693291.1"/>
    </source>
</evidence>
<evidence type="ECO:0000256" key="2">
    <source>
        <dbReference type="SAM" id="MobiDB-lite"/>
    </source>
</evidence>
<sequence length="407" mass="44504">MRLRGSYRVTFSIPSEKLALLEKGEKPSKSKGKMSFEQWGIGEREEMVRLKDQQSPNMTWERFQKEHWPSRTPGALHLAYNQTKRAAALSTEDTQSQGRPAVGNIHTQNLTTPVMPVKRTAGETPESLGDTFHAAKRICSDSIQIPQPAAENTTSHVSLGNEHHQQPPQSSLPGTTEPPGNASPNKDLQPSTPGVDSQQQQPPPPPPPSEKVTPAAGQDPTNLPPVNLIWPVKPIATAATSSSVSSQKASAPVHIVSTGAYEQSGPGGIEIAAYDLAQQFTASFAELQHRGVRRKHEVSQHEAKKALAIGIFHELLGDATKERLEALEIMRQAQKAVADKNENIKSLQDENKRLKESLTESAADKERIKQLEAENGTLHGKLYYIFHCVQYQPNSEVPPAPSFPPAP</sequence>
<dbReference type="RefSeq" id="XP_046069164.1">
    <property type="nucleotide sequence ID" value="XM_046220915.1"/>
</dbReference>
<evidence type="ECO:0000313" key="4">
    <source>
        <dbReference type="Proteomes" id="UP001201262"/>
    </source>
</evidence>
<keyword evidence="4" id="KW-1185">Reference proteome</keyword>
<dbReference type="Proteomes" id="UP001201262">
    <property type="component" value="Unassembled WGS sequence"/>
</dbReference>
<feature type="coiled-coil region" evidence="1">
    <location>
        <begin position="330"/>
        <end position="374"/>
    </location>
</feature>
<accession>A0AAD4KPU5</accession>
<comment type="caution">
    <text evidence="3">The sequence shown here is derived from an EMBL/GenBank/DDBJ whole genome shotgun (WGS) entry which is preliminary data.</text>
</comment>
<name>A0AAD4KPU5_9EURO</name>
<dbReference type="EMBL" id="JAJTJA010000010">
    <property type="protein sequence ID" value="KAH8693291.1"/>
    <property type="molecule type" value="Genomic_DNA"/>
</dbReference>
<gene>
    <name evidence="3" type="ORF">BGW36DRAFT_431023</name>
</gene>
<protein>
    <submittedName>
        <fullName evidence="3">Uncharacterized protein</fullName>
    </submittedName>
</protein>
<reference evidence="3" key="1">
    <citation type="submission" date="2021-12" db="EMBL/GenBank/DDBJ databases">
        <title>Convergent genome expansion in fungi linked to evolution of root-endophyte symbiosis.</title>
        <authorList>
            <consortium name="DOE Joint Genome Institute"/>
            <person name="Ke Y.-H."/>
            <person name="Bonito G."/>
            <person name="Liao H.-L."/>
            <person name="Looney B."/>
            <person name="Rojas-Flechas A."/>
            <person name="Nash J."/>
            <person name="Hameed K."/>
            <person name="Schadt C."/>
            <person name="Martin F."/>
            <person name="Crous P.W."/>
            <person name="Miettinen O."/>
            <person name="Magnuson J.K."/>
            <person name="Labbe J."/>
            <person name="Jacobson D."/>
            <person name="Doktycz M.J."/>
            <person name="Veneault-Fourrey C."/>
            <person name="Kuo A."/>
            <person name="Mondo S."/>
            <person name="Calhoun S."/>
            <person name="Riley R."/>
            <person name="Ohm R."/>
            <person name="LaButti K."/>
            <person name="Andreopoulos B."/>
            <person name="Pangilinan J."/>
            <person name="Nolan M."/>
            <person name="Tritt A."/>
            <person name="Clum A."/>
            <person name="Lipzen A."/>
            <person name="Daum C."/>
            <person name="Barry K."/>
            <person name="Grigoriev I.V."/>
            <person name="Vilgalys R."/>
        </authorList>
    </citation>
    <scope>NUCLEOTIDE SEQUENCE</scope>
    <source>
        <strain evidence="3">PMI_201</strain>
    </source>
</reference>